<proteinExistence type="predicted"/>
<dbReference type="AlphaFoldDB" id="A0A1R2BIH1"/>
<accession>A0A1R2BIH1</accession>
<evidence type="ECO:0000256" key="1">
    <source>
        <dbReference type="SAM" id="Coils"/>
    </source>
</evidence>
<feature type="coiled-coil region" evidence="1">
    <location>
        <begin position="53"/>
        <end position="87"/>
    </location>
</feature>
<keyword evidence="1" id="KW-0175">Coiled coil</keyword>
<comment type="caution">
    <text evidence="2">The sequence shown here is derived from an EMBL/GenBank/DDBJ whole genome shotgun (WGS) entry which is preliminary data.</text>
</comment>
<evidence type="ECO:0000313" key="2">
    <source>
        <dbReference type="EMBL" id="OMJ76570.1"/>
    </source>
</evidence>
<protein>
    <submittedName>
        <fullName evidence="2">Uncharacterized protein</fullName>
    </submittedName>
</protein>
<evidence type="ECO:0000313" key="3">
    <source>
        <dbReference type="Proteomes" id="UP000187209"/>
    </source>
</evidence>
<dbReference type="EMBL" id="MPUH01000625">
    <property type="protein sequence ID" value="OMJ76570.1"/>
    <property type="molecule type" value="Genomic_DNA"/>
</dbReference>
<gene>
    <name evidence="2" type="ORF">SteCoe_24064</name>
</gene>
<reference evidence="2 3" key="1">
    <citation type="submission" date="2016-11" db="EMBL/GenBank/DDBJ databases">
        <title>The macronuclear genome of Stentor coeruleus: a giant cell with tiny introns.</title>
        <authorList>
            <person name="Slabodnick M."/>
            <person name="Ruby J.G."/>
            <person name="Reiff S.B."/>
            <person name="Swart E.C."/>
            <person name="Gosai S."/>
            <person name="Prabakaran S."/>
            <person name="Witkowska E."/>
            <person name="Larue G.E."/>
            <person name="Fisher S."/>
            <person name="Freeman R.M."/>
            <person name="Gunawardena J."/>
            <person name="Chu W."/>
            <person name="Stover N.A."/>
            <person name="Gregory B.D."/>
            <person name="Nowacki M."/>
            <person name="Derisi J."/>
            <person name="Roy S.W."/>
            <person name="Marshall W.F."/>
            <person name="Sood P."/>
        </authorList>
    </citation>
    <scope>NUCLEOTIDE SEQUENCE [LARGE SCALE GENOMIC DNA]</scope>
    <source>
        <strain evidence="2">WM001</strain>
    </source>
</reference>
<keyword evidence="3" id="KW-1185">Reference proteome</keyword>
<name>A0A1R2BIH1_9CILI</name>
<sequence>MDKITTRFNWNEPNSLSTSLPSSTPRSAVNEKLQARFDKKRAKYQLQIVTNRVSQLNKIKSLAAKEIENLQREIKKEQANINFKTKSLEKKRKYLSEQADHLEYKKQQIRKSREENKKNIKDLTNYILKKKQDIVHEKREQTANWKNNHASGKDKEWQARVNKCKEIKSGYVKSLRDRCLNQREYKEKVKARYYESIDDEKKEELEAMDHINELEVTEASIIQELSRTVEIRKSLKDNLKRLRNLSIN</sequence>
<dbReference type="Proteomes" id="UP000187209">
    <property type="component" value="Unassembled WGS sequence"/>
</dbReference>
<organism evidence="2 3">
    <name type="scientific">Stentor coeruleus</name>
    <dbReference type="NCBI Taxonomy" id="5963"/>
    <lineage>
        <taxon>Eukaryota</taxon>
        <taxon>Sar</taxon>
        <taxon>Alveolata</taxon>
        <taxon>Ciliophora</taxon>
        <taxon>Postciliodesmatophora</taxon>
        <taxon>Heterotrichea</taxon>
        <taxon>Heterotrichida</taxon>
        <taxon>Stentoridae</taxon>
        <taxon>Stentor</taxon>
    </lineage>
</organism>